<keyword evidence="2" id="KW-1185">Reference proteome</keyword>
<gene>
    <name evidence="1" type="ORF">P0O24_02185</name>
</gene>
<accession>A0ABT5XCK2</accession>
<protein>
    <recommendedName>
        <fullName evidence="3">DUF11 domain-containing protein</fullName>
    </recommendedName>
</protein>
<evidence type="ECO:0008006" key="3">
    <source>
        <dbReference type="Google" id="ProtNLM"/>
    </source>
</evidence>
<dbReference type="InterPro" id="IPR047589">
    <property type="entry name" value="DUF11_rpt"/>
</dbReference>
<comment type="caution">
    <text evidence="1">The sequence shown here is derived from an EMBL/GenBank/DDBJ whole genome shotgun (WGS) entry which is preliminary data.</text>
</comment>
<dbReference type="EMBL" id="JARFPL010000005">
    <property type="protein sequence ID" value="MDF0592390.1"/>
    <property type="molecule type" value="Genomic_DNA"/>
</dbReference>
<name>A0ABT5XCK2_9EURY</name>
<evidence type="ECO:0000313" key="1">
    <source>
        <dbReference type="EMBL" id="MDF0592390.1"/>
    </source>
</evidence>
<evidence type="ECO:0000313" key="2">
    <source>
        <dbReference type="Proteomes" id="UP001215956"/>
    </source>
</evidence>
<dbReference type="RefSeq" id="WP_316968102.1">
    <property type="nucleotide sequence ID" value="NZ_JARFPL010000005.1"/>
</dbReference>
<dbReference type="NCBIfam" id="TIGR01451">
    <property type="entry name" value="B_ant_repeat"/>
    <property type="match status" value="1"/>
</dbReference>
<reference evidence="1 2" key="1">
    <citation type="submission" date="2023-03" db="EMBL/GenBank/DDBJ databases">
        <title>Whole genome sequencing of Methanotrichaceae archaeon M04Ac.</title>
        <authorList>
            <person name="Khomyakova M.A."/>
            <person name="Merkel A.Y."/>
            <person name="Slobodkin A.I."/>
        </authorList>
    </citation>
    <scope>NUCLEOTIDE SEQUENCE [LARGE SCALE GENOMIC DNA]</scope>
    <source>
        <strain evidence="1 2">M04Ac</strain>
    </source>
</reference>
<sequence length="516" mass="57643">MFIRLTISIIVLAVALCVTSSAVTVVSTFECKTTADNGTMSHYSYLKEPKVQKNGYTIGYKTGSINYFFDGNINFSNKMTYYDGQIEPGFEEGDDTNSSVRHIQMVNFSGKRGISEFYAQGFFPSNRALSAGKKIRFENLTSIEYKPVTRSTAIVDFSRDRTQYIGKNPKRPDSLASVKYETPNKTASEDPFLRNYGASRILAYADVGMGPSSRTGSDGDYDFKYQAAVENGVIEIRDSTGWTNETGARRIDWDQDAIMRGSFNITNNLYAEDLFFPGAGLNDDWLPCCFDGTRPPIQNRKYPGVLSPEKLLPQYSRDRTGANISINCTPDNCTGFECIFTYAKGEGSIFSVPKRKLPTPEVSRLYASKVILEVNDIEMKPGIRPTVNNSDTVTYEIRVEHNDRDMLVRDIAVTDILPRDMIYVNDSARLKYETTDGEKELKFPPKPGVDKGTLTWYFNETNDPNLMELRNGFSVFIDLKVIVGSVDAAFANEVKASGISGNKTFESGVVRVSTTR</sequence>
<dbReference type="Proteomes" id="UP001215956">
    <property type="component" value="Unassembled WGS sequence"/>
</dbReference>
<proteinExistence type="predicted"/>
<organism evidence="1 2">
    <name type="scientific">Candidatus Methanocrinis alkalitolerans</name>
    <dbReference type="NCBI Taxonomy" id="3033395"/>
    <lineage>
        <taxon>Archaea</taxon>
        <taxon>Methanobacteriati</taxon>
        <taxon>Methanobacteriota</taxon>
        <taxon>Stenosarchaea group</taxon>
        <taxon>Methanomicrobia</taxon>
        <taxon>Methanotrichales</taxon>
        <taxon>Methanotrichaceae</taxon>
        <taxon>Methanocrinis</taxon>
    </lineage>
</organism>